<name>A0ABD3CIM7_9LAMI</name>
<keyword evidence="1" id="KW-0175">Coiled coil</keyword>
<protein>
    <recommendedName>
        <fullName evidence="3">C2 NT-type domain-containing protein</fullName>
    </recommendedName>
</protein>
<evidence type="ECO:0000256" key="1">
    <source>
        <dbReference type="SAM" id="Coils"/>
    </source>
</evidence>
<dbReference type="EMBL" id="JAVIJP010000034">
    <property type="protein sequence ID" value="KAL3629104.1"/>
    <property type="molecule type" value="Genomic_DNA"/>
</dbReference>
<dbReference type="InterPro" id="IPR019448">
    <property type="entry name" value="NT-C2"/>
</dbReference>
<reference evidence="5" key="1">
    <citation type="journal article" date="2024" name="IScience">
        <title>Strigolactones Initiate the Formation of Haustorium-like Structures in Castilleja.</title>
        <authorList>
            <person name="Buerger M."/>
            <person name="Peterson D."/>
            <person name="Chory J."/>
        </authorList>
    </citation>
    <scope>NUCLEOTIDE SEQUENCE [LARGE SCALE GENOMIC DNA]</scope>
</reference>
<dbReference type="PROSITE" id="PS51840">
    <property type="entry name" value="C2_NT"/>
    <property type="match status" value="1"/>
</dbReference>
<feature type="domain" description="C2 NT-type" evidence="3">
    <location>
        <begin position="13"/>
        <end position="172"/>
    </location>
</feature>
<evidence type="ECO:0000313" key="5">
    <source>
        <dbReference type="Proteomes" id="UP001632038"/>
    </source>
</evidence>
<feature type="compositionally biased region" description="Low complexity" evidence="2">
    <location>
        <begin position="206"/>
        <end position="218"/>
    </location>
</feature>
<dbReference type="PANTHER" id="PTHR31344">
    <property type="entry name" value="NUCLEAR PORE COMPLEX PROTEIN NUP205"/>
    <property type="match status" value="1"/>
</dbReference>
<gene>
    <name evidence="4" type="ORF">CASFOL_026326</name>
</gene>
<dbReference type="Pfam" id="PF10358">
    <property type="entry name" value="NT-C2"/>
    <property type="match status" value="1"/>
</dbReference>
<comment type="caution">
    <text evidence="4">The sequence shown here is derived from an EMBL/GenBank/DDBJ whole genome shotgun (WGS) entry which is preliminary data.</text>
</comment>
<evidence type="ECO:0000256" key="2">
    <source>
        <dbReference type="SAM" id="MobiDB-lite"/>
    </source>
</evidence>
<keyword evidence="5" id="KW-1185">Reference proteome</keyword>
<evidence type="ECO:0000313" key="4">
    <source>
        <dbReference type="EMBL" id="KAL3629104.1"/>
    </source>
</evidence>
<accession>A0ABD3CIM7</accession>
<proteinExistence type="predicted"/>
<evidence type="ECO:0000259" key="3">
    <source>
        <dbReference type="PROSITE" id="PS51840"/>
    </source>
</evidence>
<feature type="coiled-coil region" evidence="1">
    <location>
        <begin position="352"/>
        <end position="379"/>
    </location>
</feature>
<feature type="region of interest" description="Disordered" evidence="2">
    <location>
        <begin position="206"/>
        <end position="232"/>
    </location>
</feature>
<dbReference type="PANTHER" id="PTHR31344:SF15">
    <property type="entry name" value="EEIG1_EHBP1 PROTEIN AMINO-TERMINAL DOMAIN PROTEIN"/>
    <property type="match status" value="1"/>
</dbReference>
<sequence length="833" mass="91769">MVLLGLKTNKPRNRNSPSASVQLNYIIHIQEINPWPPSQSLRTLGAVLIQWEHHDTFKRSCGSTNQVVPSLGTGSGVGTGRIEFNHSFRLPLKLVRDMSTGTFQKNCVEFSLYEPRLRDKASKGQLLGTAFLDLADYGVVKGNLSIRVPVNGKRTYRNSAQPHLRLEIQPVESVSALMSEEYTEEAEVASFATDDDNDDVLSLNVTSSSAAESNDSSSPLNKKDESISANGSAGEAKVNHVLDQFVAKPGTSSHFTSLDLSSDIAWISKGTKNQSLQSSAAAEVKQQKCSTKRYEYGEHEGQLQTKDGLLGDFDIHKEEFLVENRETNRSSISSNRKEAKVVHTKGTRGSLVLDSSSQILHLERRIKNLEGELMEVAAIEFSLYSVVAEHGCSMSKVHAPARRLSRLHFQNSNQHKRGTAAKSIASGLVLVAKACGNDVPRLTFWLSNSMVLRVIVNKNGKKKSSPALTKRITRGALTNTLSDWDNPLTFGAALERVEEWIFSRIIESLWWQVFTPHMQSRSGAAKALRKSSQSNQFSLQLWKKAFGDACERICPVRAEGHNCGCLSVLSKLIMDQLIARLDVSMFNAILRESDDEIPTNPIDDPISDAAVLPIQTGRASFGAGALLKNAVGNWSRWLTDRFGIDDDDFLANENNSNKSFSLLNALSDLMMLPKDMLLSPTTRKEVCPSFGPSLIRRILNNFVPDEFCPDPIPGAILESLDSELDSEEDSMMSFPCAATPFVYHAPSPALVAKIFGEIGSHSKLTRIGSSVLKKSQASDDELDELNSPLKAIILDNVLTLSPSSAKPLGISRENGRRDIVRYKLLQQVWTNSE</sequence>
<dbReference type="InterPro" id="IPR021827">
    <property type="entry name" value="Nup186/Nup192/Nup205"/>
</dbReference>
<dbReference type="Proteomes" id="UP001632038">
    <property type="component" value="Unassembled WGS sequence"/>
</dbReference>
<dbReference type="AlphaFoldDB" id="A0ABD3CIM7"/>
<organism evidence="4 5">
    <name type="scientific">Castilleja foliolosa</name>
    <dbReference type="NCBI Taxonomy" id="1961234"/>
    <lineage>
        <taxon>Eukaryota</taxon>
        <taxon>Viridiplantae</taxon>
        <taxon>Streptophyta</taxon>
        <taxon>Embryophyta</taxon>
        <taxon>Tracheophyta</taxon>
        <taxon>Spermatophyta</taxon>
        <taxon>Magnoliopsida</taxon>
        <taxon>eudicotyledons</taxon>
        <taxon>Gunneridae</taxon>
        <taxon>Pentapetalae</taxon>
        <taxon>asterids</taxon>
        <taxon>lamiids</taxon>
        <taxon>Lamiales</taxon>
        <taxon>Orobanchaceae</taxon>
        <taxon>Pedicularideae</taxon>
        <taxon>Castillejinae</taxon>
        <taxon>Castilleja</taxon>
    </lineage>
</organism>